<gene>
    <name evidence="2" type="ORF">PVNG_05866</name>
</gene>
<dbReference type="AlphaFoldDB" id="A0A0J9TM37"/>
<evidence type="ECO:0000313" key="2">
    <source>
        <dbReference type="EMBL" id="KMZ96404.1"/>
    </source>
</evidence>
<evidence type="ECO:0000313" key="3">
    <source>
        <dbReference type="Proteomes" id="UP000053239"/>
    </source>
</evidence>
<reference evidence="2 3" key="1">
    <citation type="submission" date="2011-09" db="EMBL/GenBank/DDBJ databases">
        <title>The Genome Sequence of Plasmodium vivax North Korean.</title>
        <authorList>
            <consortium name="The Broad Institute Genome Sequencing Platform"/>
            <consortium name="The Broad Institute Genome Sequencing Center for Infectious Disease"/>
            <person name="Neafsey D."/>
            <person name="Carlton J."/>
            <person name="Barnwell J."/>
            <person name="Collins W."/>
            <person name="Escalante A."/>
            <person name="Mullikin J."/>
            <person name="Saul A."/>
            <person name="Guigo R."/>
            <person name="Camara F."/>
            <person name="Young S.K."/>
            <person name="Zeng Q."/>
            <person name="Gargeya S."/>
            <person name="Fitzgerald M."/>
            <person name="Haas B."/>
            <person name="Abouelleil A."/>
            <person name="Alvarado L."/>
            <person name="Arachchi H.M."/>
            <person name="Berlin A."/>
            <person name="Brown A."/>
            <person name="Chapman S.B."/>
            <person name="Chen Z."/>
            <person name="Dunbar C."/>
            <person name="Freedman E."/>
            <person name="Gearin G."/>
            <person name="Gellesch M."/>
            <person name="Goldberg J."/>
            <person name="Griggs A."/>
            <person name="Gujja S."/>
            <person name="Heiman D."/>
            <person name="Howarth C."/>
            <person name="Larson L."/>
            <person name="Lui A."/>
            <person name="MacDonald P.J.P."/>
            <person name="Montmayeur A."/>
            <person name="Murphy C."/>
            <person name="Neiman D."/>
            <person name="Pearson M."/>
            <person name="Priest M."/>
            <person name="Roberts A."/>
            <person name="Saif S."/>
            <person name="Shea T."/>
            <person name="Shenoy N."/>
            <person name="Sisk P."/>
            <person name="Stolte C."/>
            <person name="Sykes S."/>
            <person name="Wortman J."/>
            <person name="Nusbaum C."/>
            <person name="Birren B."/>
        </authorList>
    </citation>
    <scope>NUCLEOTIDE SEQUENCE [LARGE SCALE GENOMIC DNA]</scope>
    <source>
        <strain evidence="2 3">North Korean</strain>
    </source>
</reference>
<accession>A0A0J9TM37</accession>
<dbReference type="Proteomes" id="UP000053239">
    <property type="component" value="Unassembled WGS sequence"/>
</dbReference>
<dbReference type="EMBL" id="KQ235615">
    <property type="protein sequence ID" value="KMZ96404.1"/>
    <property type="molecule type" value="Genomic_DNA"/>
</dbReference>
<organism evidence="2 3">
    <name type="scientific">Plasmodium vivax North Korean</name>
    <dbReference type="NCBI Taxonomy" id="1035514"/>
    <lineage>
        <taxon>Eukaryota</taxon>
        <taxon>Sar</taxon>
        <taxon>Alveolata</taxon>
        <taxon>Apicomplexa</taxon>
        <taxon>Aconoidasida</taxon>
        <taxon>Haemosporida</taxon>
        <taxon>Plasmodiidae</taxon>
        <taxon>Plasmodium</taxon>
        <taxon>Plasmodium (Plasmodium)</taxon>
    </lineage>
</organism>
<protein>
    <submittedName>
        <fullName evidence="2">Uncharacterized protein</fullName>
    </submittedName>
</protein>
<sequence>MESLYSIYDRYLDFKLYENLTGNEYFCKNLDSLVYFYNNFPHEYYKDDKVLVEKLKNLKNIIQKNSKTANNNCTSKVSNLKSLELDPEYAEKIPEEPKSALQLTDIPSSSIASDTHDPPNSLSLSNSQRVSGSHTASGLEEHPILHDERDSREHQISLELPKNTVNGEQTDELGYNGRTRHLGRSVYLKEGYVPVSLVGLNYFSQKTKDGIHEPENVVESTSPSKGVFETIQTAVADTLGSVEPAPILGVSEEEEYAHREFLVVSVDHSQEDFQIFKNMMLGILDMVQ</sequence>
<name>A0A0J9TM37_PLAVI</name>
<feature type="region of interest" description="Disordered" evidence="1">
    <location>
        <begin position="108"/>
        <end position="146"/>
    </location>
</feature>
<proteinExistence type="predicted"/>
<evidence type="ECO:0000256" key="1">
    <source>
        <dbReference type="SAM" id="MobiDB-lite"/>
    </source>
</evidence>
<feature type="compositionally biased region" description="Polar residues" evidence="1">
    <location>
        <begin position="108"/>
        <end position="136"/>
    </location>
</feature>